<dbReference type="EMBL" id="KV784459">
    <property type="protein sequence ID" value="OEU05817.1"/>
    <property type="molecule type" value="Genomic_DNA"/>
</dbReference>
<dbReference type="PANTHER" id="PTHR37828:SF1">
    <property type="entry name" value="YCII-RELATED DOMAIN-CONTAINING PROTEIN"/>
    <property type="match status" value="1"/>
</dbReference>
<sequence>SWFCKTEKFIRPFPEVQPYLEEHKKWVDNLRQTQNICIVSGYRVDEQGKPGGGGLMFVAAKSYKEAYELVSNNDPLIVNKCVDWELNGWIGQVGD</sequence>
<gene>
    <name evidence="1" type="ORF">FRACYDRAFT_164891</name>
</gene>
<dbReference type="OrthoDB" id="75169at2759"/>
<feature type="non-terminal residue" evidence="1">
    <location>
        <position position="95"/>
    </location>
</feature>
<feature type="non-terminal residue" evidence="1">
    <location>
        <position position="1"/>
    </location>
</feature>
<dbReference type="InParanoid" id="A0A1E7EIV2"/>
<dbReference type="PANTHER" id="PTHR37828">
    <property type="entry name" value="GSR2449 PROTEIN"/>
    <property type="match status" value="1"/>
</dbReference>
<dbReference type="KEGG" id="fcy:FRACYDRAFT_164891"/>
<evidence type="ECO:0008006" key="3">
    <source>
        <dbReference type="Google" id="ProtNLM"/>
    </source>
</evidence>
<dbReference type="InterPro" id="IPR011008">
    <property type="entry name" value="Dimeric_a/b-barrel"/>
</dbReference>
<organism evidence="1 2">
    <name type="scientific">Fragilariopsis cylindrus CCMP1102</name>
    <dbReference type="NCBI Taxonomy" id="635003"/>
    <lineage>
        <taxon>Eukaryota</taxon>
        <taxon>Sar</taxon>
        <taxon>Stramenopiles</taxon>
        <taxon>Ochrophyta</taxon>
        <taxon>Bacillariophyta</taxon>
        <taxon>Bacillariophyceae</taxon>
        <taxon>Bacillariophycidae</taxon>
        <taxon>Bacillariales</taxon>
        <taxon>Bacillariaceae</taxon>
        <taxon>Fragilariopsis</taxon>
    </lineage>
</organism>
<dbReference type="AlphaFoldDB" id="A0A1E7EIV2"/>
<name>A0A1E7EIV2_9STRA</name>
<reference evidence="1 2" key="1">
    <citation type="submission" date="2016-09" db="EMBL/GenBank/DDBJ databases">
        <title>Extensive genetic diversity and differential bi-allelic expression allows diatom success in the polar Southern Ocean.</title>
        <authorList>
            <consortium name="DOE Joint Genome Institute"/>
            <person name="Mock T."/>
            <person name="Otillar R.P."/>
            <person name="Strauss J."/>
            <person name="Dupont C."/>
            <person name="Frickenhaus S."/>
            <person name="Maumus F."/>
            <person name="Mcmullan M."/>
            <person name="Sanges R."/>
            <person name="Schmutz J."/>
            <person name="Toseland A."/>
            <person name="Valas R."/>
            <person name="Veluchamy A."/>
            <person name="Ward B.J."/>
            <person name="Allen A."/>
            <person name="Barry K."/>
            <person name="Falciatore A."/>
            <person name="Ferrante M."/>
            <person name="Fortunato A.E."/>
            <person name="Gloeckner G."/>
            <person name="Gruber A."/>
            <person name="Hipkin R."/>
            <person name="Janech M."/>
            <person name="Kroth P."/>
            <person name="Leese F."/>
            <person name="Lindquist E."/>
            <person name="Lyon B.R."/>
            <person name="Martin J."/>
            <person name="Mayer C."/>
            <person name="Parker M."/>
            <person name="Quesneville H."/>
            <person name="Raymond J."/>
            <person name="Uhlig C."/>
            <person name="Valentin K.U."/>
            <person name="Worden A.Z."/>
            <person name="Armbrust E.V."/>
            <person name="Bowler C."/>
            <person name="Green B."/>
            <person name="Moulton V."/>
            <person name="Van Oosterhout C."/>
            <person name="Grigoriev I."/>
        </authorList>
    </citation>
    <scope>NUCLEOTIDE SEQUENCE [LARGE SCALE GENOMIC DNA]</scope>
    <source>
        <strain evidence="1 2">CCMP1102</strain>
    </source>
</reference>
<dbReference type="SUPFAM" id="SSF54909">
    <property type="entry name" value="Dimeric alpha+beta barrel"/>
    <property type="match status" value="1"/>
</dbReference>
<keyword evidence="2" id="KW-1185">Reference proteome</keyword>
<proteinExistence type="predicted"/>
<dbReference type="Proteomes" id="UP000095751">
    <property type="component" value="Unassembled WGS sequence"/>
</dbReference>
<evidence type="ECO:0000313" key="2">
    <source>
        <dbReference type="Proteomes" id="UP000095751"/>
    </source>
</evidence>
<evidence type="ECO:0000313" key="1">
    <source>
        <dbReference type="EMBL" id="OEU05817.1"/>
    </source>
</evidence>
<accession>A0A1E7EIV2</accession>
<protein>
    <recommendedName>
        <fullName evidence="3">YCII-related domain-containing protein</fullName>
    </recommendedName>
</protein>